<evidence type="ECO:0000256" key="1">
    <source>
        <dbReference type="ARBA" id="ARBA00001946"/>
    </source>
</evidence>
<gene>
    <name evidence="7" type="ORF">GCM10023191_048480</name>
</gene>
<dbReference type="CDD" id="cd00685">
    <property type="entry name" value="Trans_IPPS_HT"/>
    <property type="match status" value="1"/>
</dbReference>
<proteinExistence type="inferred from homology"/>
<dbReference type="PANTHER" id="PTHR12001:SF85">
    <property type="entry name" value="SHORT CHAIN ISOPRENYL DIPHOSPHATE SYNTHASE"/>
    <property type="match status" value="1"/>
</dbReference>
<sequence>MDAREIRKRVDEALYGFVDHQRPLLGAVSAELMPLMAALDALLSGGKRLRPAFCYWGWQGSGGGDLPEFFTAAASLELLQAGALIHDDVMDGSDTRRGMPAVHRRFEALHAESGWRGSAQGFGAGAAILLGNVCLTWCDEMYQGSGLPDEALTRGRPLFNRMRTEVMCGQYLDLLGQARGPLPDGHAMVEAALRVIRFKSAKYTVERPLQLGAALADSPSVEALSAYGMPVGIAFQLRDDVLGVYGDPAETGKPAGDDLREGKRTVLVALALERASAAQAATVERLLGDPELDTAGVETLREIIVSTGALDACEKMIDRYAAEASAALVAAPLTSDARDALSELTVAATARTV</sequence>
<keyword evidence="5" id="KW-0460">Magnesium</keyword>
<name>A0ABP8QAX7_9ACTN</name>
<reference evidence="8" key="1">
    <citation type="journal article" date="2019" name="Int. J. Syst. Evol. Microbiol.">
        <title>The Global Catalogue of Microorganisms (GCM) 10K type strain sequencing project: providing services to taxonomists for standard genome sequencing and annotation.</title>
        <authorList>
            <consortium name="The Broad Institute Genomics Platform"/>
            <consortium name="The Broad Institute Genome Sequencing Center for Infectious Disease"/>
            <person name="Wu L."/>
            <person name="Ma J."/>
        </authorList>
    </citation>
    <scope>NUCLEOTIDE SEQUENCE [LARGE SCALE GENOMIC DNA]</scope>
    <source>
        <strain evidence="8">JCM 17933</strain>
    </source>
</reference>
<dbReference type="PROSITE" id="PS00723">
    <property type="entry name" value="POLYPRENYL_SYNTHASE_1"/>
    <property type="match status" value="1"/>
</dbReference>
<dbReference type="InterPro" id="IPR033749">
    <property type="entry name" value="Polyprenyl_synt_CS"/>
</dbReference>
<evidence type="ECO:0000256" key="4">
    <source>
        <dbReference type="ARBA" id="ARBA00022723"/>
    </source>
</evidence>
<dbReference type="Proteomes" id="UP001500503">
    <property type="component" value="Unassembled WGS sequence"/>
</dbReference>
<dbReference type="SUPFAM" id="SSF48576">
    <property type="entry name" value="Terpenoid synthases"/>
    <property type="match status" value="1"/>
</dbReference>
<dbReference type="Gene3D" id="1.10.600.10">
    <property type="entry name" value="Farnesyl Diphosphate Synthase"/>
    <property type="match status" value="1"/>
</dbReference>
<comment type="similarity">
    <text evidence="2 6">Belongs to the FPP/GGPP synthase family.</text>
</comment>
<comment type="cofactor">
    <cofactor evidence="1">
        <name>Mg(2+)</name>
        <dbReference type="ChEBI" id="CHEBI:18420"/>
    </cofactor>
</comment>
<evidence type="ECO:0000313" key="7">
    <source>
        <dbReference type="EMBL" id="GAA4500314.1"/>
    </source>
</evidence>
<dbReference type="Pfam" id="PF00348">
    <property type="entry name" value="polyprenyl_synt"/>
    <property type="match status" value="1"/>
</dbReference>
<dbReference type="InterPro" id="IPR000092">
    <property type="entry name" value="Polyprenyl_synt"/>
</dbReference>
<evidence type="ECO:0000313" key="8">
    <source>
        <dbReference type="Proteomes" id="UP001500503"/>
    </source>
</evidence>
<dbReference type="InterPro" id="IPR008949">
    <property type="entry name" value="Isoprenoid_synthase_dom_sf"/>
</dbReference>
<evidence type="ECO:0000256" key="3">
    <source>
        <dbReference type="ARBA" id="ARBA00022679"/>
    </source>
</evidence>
<organism evidence="7 8">
    <name type="scientific">Actinoallomurus oryzae</name>
    <dbReference type="NCBI Taxonomy" id="502180"/>
    <lineage>
        <taxon>Bacteria</taxon>
        <taxon>Bacillati</taxon>
        <taxon>Actinomycetota</taxon>
        <taxon>Actinomycetes</taxon>
        <taxon>Streptosporangiales</taxon>
        <taxon>Thermomonosporaceae</taxon>
        <taxon>Actinoallomurus</taxon>
    </lineage>
</organism>
<dbReference type="PANTHER" id="PTHR12001">
    <property type="entry name" value="GERANYLGERANYL PYROPHOSPHATE SYNTHASE"/>
    <property type="match status" value="1"/>
</dbReference>
<dbReference type="RefSeq" id="WP_345467588.1">
    <property type="nucleotide sequence ID" value="NZ_BAABHF010000025.1"/>
</dbReference>
<keyword evidence="8" id="KW-1185">Reference proteome</keyword>
<accession>A0ABP8QAX7</accession>
<evidence type="ECO:0000256" key="5">
    <source>
        <dbReference type="ARBA" id="ARBA00022842"/>
    </source>
</evidence>
<dbReference type="EMBL" id="BAABHF010000025">
    <property type="protein sequence ID" value="GAA4500314.1"/>
    <property type="molecule type" value="Genomic_DNA"/>
</dbReference>
<keyword evidence="4" id="KW-0479">Metal-binding</keyword>
<dbReference type="PROSITE" id="PS00444">
    <property type="entry name" value="POLYPRENYL_SYNTHASE_2"/>
    <property type="match status" value="1"/>
</dbReference>
<dbReference type="SFLD" id="SFLDS00005">
    <property type="entry name" value="Isoprenoid_Synthase_Type_I"/>
    <property type="match status" value="1"/>
</dbReference>
<protein>
    <submittedName>
        <fullName evidence="7">Polyprenyl synthetase family protein</fullName>
    </submittedName>
</protein>
<comment type="caution">
    <text evidence="7">The sequence shown here is derived from an EMBL/GenBank/DDBJ whole genome shotgun (WGS) entry which is preliminary data.</text>
</comment>
<keyword evidence="3 6" id="KW-0808">Transferase</keyword>
<evidence type="ECO:0000256" key="2">
    <source>
        <dbReference type="ARBA" id="ARBA00006706"/>
    </source>
</evidence>
<evidence type="ECO:0000256" key="6">
    <source>
        <dbReference type="RuleBase" id="RU004466"/>
    </source>
</evidence>